<reference evidence="2 3" key="1">
    <citation type="submission" date="2015-02" db="EMBL/GenBank/DDBJ databases">
        <title>Single cell genomics of a rare environmental alphaproteobacterium provides unique insights into Rickettsiaceae evolution.</title>
        <authorList>
            <person name="Martijn J."/>
            <person name="Schulz F."/>
            <person name="Zaremba-Niedzwiedzka K."/>
            <person name="Viklund J."/>
            <person name="Stepanauskas R."/>
            <person name="Andersson S.G.E."/>
            <person name="Horn M."/>
            <person name="Guy L."/>
            <person name="Ettema T.J.G."/>
        </authorList>
    </citation>
    <scope>NUCLEOTIDE SEQUENCE [LARGE SCALE GENOMIC DNA]</scope>
    <source>
        <strain evidence="2 3">SCGC AAA041-L04</strain>
    </source>
</reference>
<feature type="region of interest" description="Disordered" evidence="1">
    <location>
        <begin position="1"/>
        <end position="24"/>
    </location>
</feature>
<protein>
    <submittedName>
        <fullName evidence="2">Uncharacterized protein</fullName>
    </submittedName>
</protein>
<dbReference type="EMBL" id="JYHA01000015">
    <property type="protein sequence ID" value="KKB96852.1"/>
    <property type="molecule type" value="Genomic_DNA"/>
</dbReference>
<keyword evidence="3" id="KW-1185">Reference proteome</keyword>
<sequence length="248" mass="26679">MKHTSKKQNTPTPRENNNNDNHHVVQHSSCLPGFMNSLRALLPFIFTTAEIVEDIVVDAIVPNQAAREEITGEIHEANNALEALITAGTNLAENNIVNTRIPNEEHPNIEAISQEVRSGVDIAIDFASTIATTVALAELDQHHLPSSLANPTASSINQMADVVKKGANIAIDGLTDVTEYMEETEEGIMENIGNIMVLADNNDYEEDGDYDIGNGDGIININPYSTAAAILGIVLSYSIAHHGGCNIS</sequence>
<dbReference type="AlphaFoldDB" id="A0A0F5MS26"/>
<comment type="caution">
    <text evidence="2">The sequence shown here is derived from an EMBL/GenBank/DDBJ whole genome shotgun (WGS) entry which is preliminary data.</text>
</comment>
<accession>A0A0F5MS26</accession>
<gene>
    <name evidence="2" type="ORF">SZ25_00058</name>
</gene>
<evidence type="ECO:0000256" key="1">
    <source>
        <dbReference type="SAM" id="MobiDB-lite"/>
    </source>
</evidence>
<proteinExistence type="predicted"/>
<evidence type="ECO:0000313" key="3">
    <source>
        <dbReference type="Proteomes" id="UP000033358"/>
    </source>
</evidence>
<dbReference type="PATRIC" id="fig|1607817.3.peg.58"/>
<evidence type="ECO:0000313" key="2">
    <source>
        <dbReference type="EMBL" id="KKB96852.1"/>
    </source>
</evidence>
<dbReference type="Proteomes" id="UP000033358">
    <property type="component" value="Unassembled WGS sequence"/>
</dbReference>
<organism evidence="2 3">
    <name type="scientific">Candidatus Arcanibacter lacustris</name>
    <dbReference type="NCBI Taxonomy" id="1607817"/>
    <lineage>
        <taxon>Bacteria</taxon>
        <taxon>Pseudomonadati</taxon>
        <taxon>Pseudomonadota</taxon>
        <taxon>Alphaproteobacteria</taxon>
        <taxon>Rickettsiales</taxon>
        <taxon>Candidatus Arcanibacter</taxon>
    </lineage>
</organism>
<name>A0A0F5MS26_9RICK</name>